<proteinExistence type="predicted"/>
<keyword evidence="2" id="KW-1185">Reference proteome</keyword>
<accession>T0HY13</accession>
<dbReference type="RefSeq" id="WP_021238968.1">
    <property type="nucleotide sequence ID" value="NZ_ATHO01000130.1"/>
</dbReference>
<sequence length="77" mass="8601">MAGKEQANEMLILDGQGKELMNVRKVERDGNDLVVTGKIMGAMPMKARLTPAQARAGLKMLDWRTILFLLTLLFRKG</sequence>
<reference evidence="1 2" key="1">
    <citation type="journal article" date="2013" name="Genome Announc.">
        <title>Draft Genome Sequence of Sphingobium quisquiliarum Strain P25T, a Novel Hexachlorocyclohexane (HCH)-Degrading Bacterium Isolated from an HCH Dumpsite.</title>
        <authorList>
            <person name="Kumar Singh A."/>
            <person name="Sangwan N."/>
            <person name="Sharma A."/>
            <person name="Gupta V."/>
            <person name="Khurana J.P."/>
            <person name="Lal R."/>
        </authorList>
    </citation>
    <scope>NUCLEOTIDE SEQUENCE [LARGE SCALE GENOMIC DNA]</scope>
    <source>
        <strain evidence="1 2">P25</strain>
    </source>
</reference>
<comment type="caution">
    <text evidence="1">The sequence shown here is derived from an EMBL/GenBank/DDBJ whole genome shotgun (WGS) entry which is preliminary data.</text>
</comment>
<dbReference type="Proteomes" id="UP000015525">
    <property type="component" value="Unassembled WGS sequence"/>
</dbReference>
<dbReference type="PATRIC" id="fig|1329909.3.peg.2732"/>
<gene>
    <name evidence="1" type="ORF">L288_14245</name>
</gene>
<evidence type="ECO:0000313" key="1">
    <source>
        <dbReference type="EMBL" id="EQB04235.1"/>
    </source>
</evidence>
<name>T0HY13_9SPHN</name>
<protein>
    <submittedName>
        <fullName evidence="1">Uncharacterized protein</fullName>
    </submittedName>
</protein>
<organism evidence="1 2">
    <name type="scientific">Sphingobium quisquiliarum P25</name>
    <dbReference type="NCBI Taxonomy" id="1329909"/>
    <lineage>
        <taxon>Bacteria</taxon>
        <taxon>Pseudomonadati</taxon>
        <taxon>Pseudomonadota</taxon>
        <taxon>Alphaproteobacteria</taxon>
        <taxon>Sphingomonadales</taxon>
        <taxon>Sphingomonadaceae</taxon>
        <taxon>Sphingobium</taxon>
    </lineage>
</organism>
<evidence type="ECO:0000313" key="2">
    <source>
        <dbReference type="Proteomes" id="UP000015525"/>
    </source>
</evidence>
<dbReference type="AlphaFoldDB" id="T0HY13"/>
<dbReference type="EMBL" id="ATHO01000130">
    <property type="protein sequence ID" value="EQB04235.1"/>
    <property type="molecule type" value="Genomic_DNA"/>
</dbReference>